<dbReference type="Pfam" id="PF08547">
    <property type="entry name" value="CIA30"/>
    <property type="match status" value="1"/>
</dbReference>
<reference evidence="5" key="1">
    <citation type="submission" date="2020-06" db="EMBL/GenBank/DDBJ databases">
        <title>Draft genome sequences of strains closely related to Aspergillus parafelis and Aspergillus hiratsukae.</title>
        <authorList>
            <person name="Dos Santos R.A.C."/>
            <person name="Rivero-Menendez O."/>
            <person name="Steenwyk J.L."/>
            <person name="Mead M.E."/>
            <person name="Goldman G.H."/>
            <person name="Alastruey-Izquierdo A."/>
            <person name="Rokas A."/>
        </authorList>
    </citation>
    <scope>NUCLEOTIDE SEQUENCE</scope>
    <source>
        <strain evidence="5">CNM-CM7691</strain>
    </source>
</reference>
<dbReference type="AlphaFoldDB" id="A0A8H6R4E7"/>
<dbReference type="GO" id="GO:0000272">
    <property type="term" value="P:polysaccharide catabolic process"/>
    <property type="evidence" value="ECO:0007669"/>
    <property type="project" value="UniProtKB-KW"/>
</dbReference>
<dbReference type="PANTHER" id="PTHR13194">
    <property type="entry name" value="COMPLEX I INTERMEDIATE-ASSOCIATED PROTEIN 30"/>
    <property type="match status" value="1"/>
</dbReference>
<keyword evidence="2" id="KW-0119">Carbohydrate metabolism</keyword>
<keyword evidence="3" id="KW-0624">Polysaccharide degradation</keyword>
<comment type="similarity">
    <text evidence="1">Belongs to the CIA30 family.</text>
</comment>
<dbReference type="InterPro" id="IPR013857">
    <property type="entry name" value="NADH-UbQ_OxRdtase-assoc_prot30"/>
</dbReference>
<organism evidence="5 6">
    <name type="scientific">Aspergillus felis</name>
    <dbReference type="NCBI Taxonomy" id="1287682"/>
    <lineage>
        <taxon>Eukaryota</taxon>
        <taxon>Fungi</taxon>
        <taxon>Dikarya</taxon>
        <taxon>Ascomycota</taxon>
        <taxon>Pezizomycotina</taxon>
        <taxon>Eurotiomycetes</taxon>
        <taxon>Eurotiomycetidae</taxon>
        <taxon>Eurotiales</taxon>
        <taxon>Aspergillaceae</taxon>
        <taxon>Aspergillus</taxon>
        <taxon>Aspergillus subgen. Fumigati</taxon>
    </lineage>
</organism>
<comment type="caution">
    <text evidence="5">The sequence shown here is derived from an EMBL/GenBank/DDBJ whole genome shotgun (WGS) entry which is preliminary data.</text>
</comment>
<evidence type="ECO:0000313" key="6">
    <source>
        <dbReference type="Proteomes" id="UP000641853"/>
    </source>
</evidence>
<proteinExistence type="inferred from homology"/>
<dbReference type="EMBL" id="JACBAG010001664">
    <property type="protein sequence ID" value="KAF7184189.1"/>
    <property type="molecule type" value="Genomic_DNA"/>
</dbReference>
<accession>A0A8H6R4E7</accession>
<dbReference type="Proteomes" id="UP000641853">
    <property type="component" value="Unassembled WGS sequence"/>
</dbReference>
<dbReference type="SUPFAM" id="SSF49785">
    <property type="entry name" value="Galactose-binding domain-like"/>
    <property type="match status" value="1"/>
</dbReference>
<gene>
    <name evidence="5" type="ORF">CNMCM7691_004814</name>
</gene>
<feature type="domain" description="NADH:ubiquinone oxidoreductase intermediate-associated protein 30" evidence="4">
    <location>
        <begin position="14"/>
        <end position="176"/>
    </location>
</feature>
<dbReference type="InterPro" id="IPR039131">
    <property type="entry name" value="NDUFAF1"/>
</dbReference>
<name>A0A8H6R4E7_9EURO</name>
<protein>
    <recommendedName>
        <fullName evidence="4">NADH:ubiquinone oxidoreductase intermediate-associated protein 30 domain-containing protein</fullName>
    </recommendedName>
</protein>
<evidence type="ECO:0000256" key="3">
    <source>
        <dbReference type="ARBA" id="ARBA00023326"/>
    </source>
</evidence>
<dbReference type="InterPro" id="IPR008979">
    <property type="entry name" value="Galactose-bd-like_sf"/>
</dbReference>
<dbReference type="GO" id="GO:0010257">
    <property type="term" value="P:NADH dehydrogenase complex assembly"/>
    <property type="evidence" value="ECO:0007669"/>
    <property type="project" value="TreeGrafter"/>
</dbReference>
<evidence type="ECO:0000313" key="5">
    <source>
        <dbReference type="EMBL" id="KAF7184189.1"/>
    </source>
</evidence>
<dbReference type="PANTHER" id="PTHR13194:SF19">
    <property type="entry name" value="NAD(P)-BINDING ROSSMANN-FOLD SUPERFAMILY PROTEIN"/>
    <property type="match status" value="1"/>
</dbReference>
<evidence type="ECO:0000259" key="4">
    <source>
        <dbReference type="Pfam" id="PF08547"/>
    </source>
</evidence>
<dbReference type="GO" id="GO:0051082">
    <property type="term" value="F:unfolded protein binding"/>
    <property type="evidence" value="ECO:0007669"/>
    <property type="project" value="TreeGrafter"/>
</dbReference>
<evidence type="ECO:0000256" key="2">
    <source>
        <dbReference type="ARBA" id="ARBA00023277"/>
    </source>
</evidence>
<evidence type="ECO:0000256" key="1">
    <source>
        <dbReference type="ARBA" id="ARBA00007884"/>
    </source>
</evidence>
<keyword evidence="6" id="KW-1185">Reference proteome</keyword>
<sequence length="209" mass="23418">MDPLSRRFLFGADQPWSRTNWTSSDDRVRGGSSYSSLNILPNNIVQFHGHLDITTLGGAGFASQRTADGLSWDLSDADGLELGIAGFDGKVYTLTLKDKLLPKRPDGREQSTISWEYNLQPADKANVRVRWEDLRATYRGREIEDAEPLDLKNVKQITIMIRSFFGTQEGDFSLDIASIAAFRSDARDDRGLRTPIDERHVVSARRADG</sequence>